<keyword evidence="2" id="KW-1185">Reference proteome</keyword>
<name>A0ACC2ZJT6_9PEZI</name>
<evidence type="ECO:0000313" key="1">
    <source>
        <dbReference type="EMBL" id="KAJ9647846.1"/>
    </source>
</evidence>
<reference evidence="1" key="1">
    <citation type="submission" date="2022-10" db="EMBL/GenBank/DDBJ databases">
        <title>Culturing micro-colonial fungi from biological soil crusts in the Mojave desert and describing Neophaeococcomyces mojavensis, and introducing the new genera and species Taxawa tesnikishii.</title>
        <authorList>
            <person name="Kurbessoian T."/>
            <person name="Stajich J.E."/>
        </authorList>
    </citation>
    <scope>NUCLEOTIDE SEQUENCE</scope>
    <source>
        <strain evidence="1">JES_115</strain>
    </source>
</reference>
<proteinExistence type="predicted"/>
<gene>
    <name evidence="1" type="ORF">H2199_001622</name>
</gene>
<accession>A0ACC2ZJT6</accession>
<dbReference type="EMBL" id="JAPDRP010000004">
    <property type="protein sequence ID" value="KAJ9647846.1"/>
    <property type="molecule type" value="Genomic_DNA"/>
</dbReference>
<comment type="caution">
    <text evidence="1">The sequence shown here is derived from an EMBL/GenBank/DDBJ whole genome shotgun (WGS) entry which is preliminary data.</text>
</comment>
<sequence>MASQQAYFQDVLFGMKKALARADDASESDDSVERPTNRGQKRKRHAKYVQEGRLDNSVGPRVYRRQIEHAGYQRYIISRNPKRFDADGDPLEDDEEDSQADADAVEENPFGEVKLEELLAPLTSAADLPTHPSLSTPYYSKSLTEMVEGARLTLQREKANLWRMKHLLTRFRGDHTWTPCGVFATDYDQVLLRALMPSNYHTVFASQNGGLQDQGSLSWENNSDSRTLGTDGLQTPPTTSALLQAPEAEAPPAEDIQMLEGTSVQHFDAAGATIDTVKAIANKANGEESAAQNGVTTDGVTKAIDQSGGIASDASGGIADGISAAPVSSDSQSAPNEDQATTNGGQSTALVTTEGQQPNGDAPPSPPDEADDSASQPPAHRMTTRAQAHANSNPLSPRSSPTQSATADIVPPIHPFFHFPPLCRPDRDVGLPPEVAEDTRKFLNLYVQRQEEVIRGVEQLYDGLLKAERMRKEVIKWAKAEGHVGEMSDGEDWYDKDEWGLLEDLVKGKEEEEVDEVPGKKTRGRTTK</sequence>
<dbReference type="Proteomes" id="UP001172680">
    <property type="component" value="Unassembled WGS sequence"/>
</dbReference>
<evidence type="ECO:0000313" key="2">
    <source>
        <dbReference type="Proteomes" id="UP001172680"/>
    </source>
</evidence>
<protein>
    <submittedName>
        <fullName evidence="1">Uncharacterized protein</fullName>
    </submittedName>
</protein>
<organism evidence="1 2">
    <name type="scientific">Coniosporium tulheliwenetii</name>
    <dbReference type="NCBI Taxonomy" id="3383036"/>
    <lineage>
        <taxon>Eukaryota</taxon>
        <taxon>Fungi</taxon>
        <taxon>Dikarya</taxon>
        <taxon>Ascomycota</taxon>
        <taxon>Pezizomycotina</taxon>
        <taxon>Dothideomycetes</taxon>
        <taxon>Dothideomycetes incertae sedis</taxon>
        <taxon>Coniosporium</taxon>
    </lineage>
</organism>